<comment type="caution">
    <text evidence="2">The sequence shown here is derived from an EMBL/GenBank/DDBJ whole genome shotgun (WGS) entry which is preliminary data.</text>
</comment>
<keyword evidence="3" id="KW-1185">Reference proteome</keyword>
<protein>
    <recommendedName>
        <fullName evidence="4">Dihydrolipoamide dehydrogenase</fullName>
    </recommendedName>
</protein>
<accession>A0A2U1JR59</accession>
<dbReference type="RefSeq" id="WP_116723585.1">
    <property type="nucleotide sequence ID" value="NZ_QCZI01000001.1"/>
</dbReference>
<dbReference type="Proteomes" id="UP000245449">
    <property type="component" value="Unassembled WGS sequence"/>
</dbReference>
<evidence type="ECO:0000313" key="2">
    <source>
        <dbReference type="EMBL" id="PWA07439.1"/>
    </source>
</evidence>
<proteinExistence type="predicted"/>
<dbReference type="OrthoDB" id="1524444at2"/>
<dbReference type="AlphaFoldDB" id="A0A2U1JR59"/>
<name>A0A2U1JR59_9FLAO</name>
<evidence type="ECO:0000313" key="3">
    <source>
        <dbReference type="Proteomes" id="UP000245449"/>
    </source>
</evidence>
<gene>
    <name evidence="2" type="ORF">DB895_01605</name>
</gene>
<organism evidence="2 3">
    <name type="scientific">Flavobacterium psychrotolerans</name>
    <dbReference type="NCBI Taxonomy" id="2169410"/>
    <lineage>
        <taxon>Bacteria</taxon>
        <taxon>Pseudomonadati</taxon>
        <taxon>Bacteroidota</taxon>
        <taxon>Flavobacteriia</taxon>
        <taxon>Flavobacteriales</taxon>
        <taxon>Flavobacteriaceae</taxon>
        <taxon>Flavobacterium</taxon>
    </lineage>
</organism>
<feature type="chain" id="PRO_5015713256" description="Dihydrolipoamide dehydrogenase" evidence="1">
    <location>
        <begin position="21"/>
        <end position="175"/>
    </location>
</feature>
<evidence type="ECO:0008006" key="4">
    <source>
        <dbReference type="Google" id="ProtNLM"/>
    </source>
</evidence>
<dbReference type="PROSITE" id="PS51257">
    <property type="entry name" value="PROKAR_LIPOPROTEIN"/>
    <property type="match status" value="1"/>
</dbReference>
<sequence>MKKIVALLAVVVLTVFSSCEGPQGMPGANGQNGYSAESEVFELKNINFGYDANKGYNIYQTLNPQIYASDNILIYRLSGTIDASTPIWQLIPRTLFLSQGELDYDYDFSKEDFTIYAGGTYDLSQTPTYIQSQTFRIVIVPGYFSGKSTRKVDLNDYDAVIKAYNINDTQVKVLN</sequence>
<keyword evidence="1" id="KW-0732">Signal</keyword>
<evidence type="ECO:0000256" key="1">
    <source>
        <dbReference type="SAM" id="SignalP"/>
    </source>
</evidence>
<reference evidence="2 3" key="1">
    <citation type="submission" date="2018-04" db="EMBL/GenBank/DDBJ databases">
        <title>Flavobacterium sp. nov., isolated from glacier ice.</title>
        <authorList>
            <person name="Liu Q."/>
            <person name="Xin Y.-H."/>
        </authorList>
    </citation>
    <scope>NUCLEOTIDE SEQUENCE [LARGE SCALE GENOMIC DNA]</scope>
    <source>
        <strain evidence="2 3">RB1R5</strain>
    </source>
</reference>
<feature type="signal peptide" evidence="1">
    <location>
        <begin position="1"/>
        <end position="20"/>
    </location>
</feature>
<dbReference type="EMBL" id="QCZI01000001">
    <property type="protein sequence ID" value="PWA07439.1"/>
    <property type="molecule type" value="Genomic_DNA"/>
</dbReference>